<reference evidence="2 3" key="1">
    <citation type="submission" date="2011-07" db="EMBL/GenBank/DDBJ databases">
        <title>The complete genome of chromosome of Emticicia oligotrophica DSM 17448.</title>
        <authorList>
            <consortium name="US DOE Joint Genome Institute (JGI-PGF)"/>
            <person name="Lucas S."/>
            <person name="Han J."/>
            <person name="Lapidus A."/>
            <person name="Bruce D."/>
            <person name="Goodwin L."/>
            <person name="Pitluck S."/>
            <person name="Peters L."/>
            <person name="Kyrpides N."/>
            <person name="Mavromatis K."/>
            <person name="Ivanova N."/>
            <person name="Ovchinnikova G."/>
            <person name="Teshima H."/>
            <person name="Detter J.C."/>
            <person name="Tapia R."/>
            <person name="Han C."/>
            <person name="Land M."/>
            <person name="Hauser L."/>
            <person name="Markowitz V."/>
            <person name="Cheng J.-F."/>
            <person name="Hugenholtz P."/>
            <person name="Woyke T."/>
            <person name="Wu D."/>
            <person name="Tindall B."/>
            <person name="Pomrenke H."/>
            <person name="Brambilla E."/>
            <person name="Klenk H.-P."/>
            <person name="Eisen J.A."/>
        </authorList>
    </citation>
    <scope>NUCLEOTIDE SEQUENCE [LARGE SCALE GENOMIC DNA]</scope>
    <source>
        <strain evidence="2 3">DSM 17448</strain>
    </source>
</reference>
<feature type="domain" description="Transposase IS200-like" evidence="1">
    <location>
        <begin position="125"/>
        <end position="236"/>
    </location>
</feature>
<evidence type="ECO:0000259" key="1">
    <source>
        <dbReference type="SMART" id="SM01321"/>
    </source>
</evidence>
<dbReference type="PANTHER" id="PTHR36966:SF1">
    <property type="entry name" value="REP-ASSOCIATED TYROSINE TRANSPOSASE"/>
    <property type="match status" value="1"/>
</dbReference>
<gene>
    <name evidence="2" type="ordered locus">Emtol_1287</name>
</gene>
<evidence type="ECO:0000313" key="3">
    <source>
        <dbReference type="Proteomes" id="UP000002875"/>
    </source>
</evidence>
<dbReference type="Proteomes" id="UP000002875">
    <property type="component" value="Chromosome"/>
</dbReference>
<organism evidence="2 3">
    <name type="scientific">Emticicia oligotrophica (strain DSM 17448 / CIP 109782 / MTCC 6937 / GPTSA100-15)</name>
    <dbReference type="NCBI Taxonomy" id="929562"/>
    <lineage>
        <taxon>Bacteria</taxon>
        <taxon>Pseudomonadati</taxon>
        <taxon>Bacteroidota</taxon>
        <taxon>Cytophagia</taxon>
        <taxon>Cytophagales</taxon>
        <taxon>Leadbetterellaceae</taxon>
        <taxon>Emticicia</taxon>
    </lineage>
</organism>
<dbReference type="InterPro" id="IPR036515">
    <property type="entry name" value="Transposase_17_sf"/>
</dbReference>
<keyword evidence="3" id="KW-1185">Reference proteome</keyword>
<proteinExistence type="predicted"/>
<accession>A0ABN4AKV1</accession>
<dbReference type="Gene3D" id="3.30.70.1290">
    <property type="entry name" value="Transposase IS200-like"/>
    <property type="match status" value="1"/>
</dbReference>
<dbReference type="SUPFAM" id="SSF143422">
    <property type="entry name" value="Transposase IS200-like"/>
    <property type="match status" value="1"/>
</dbReference>
<sequence>MCYEPPSYEQNTLHFIERYFERIVTKFSKLRLNENHIENTQFGELWYYMRTSFHKRNLPHIQPLGGTFFVTYNLAGSIPRDVLDQWKAEYVEEKTKIMQFSKDIENDLERLGKLDFAKRDKFLDTYDGGNHFLKSDTLAKIVADTLHYWDEKRLELYCYCIMSNHVHTVFRLYGEEEIAGKPVYLEQIMHSIKLYSASKCNQLLGLEGAFWQHESYDRLVRNDEELRRIMTYVLQNPVKAGLCKQMSDWKWSFIKPEYNDIM</sequence>
<dbReference type="PANTHER" id="PTHR36966">
    <property type="entry name" value="REP-ASSOCIATED TYROSINE TRANSPOSASE"/>
    <property type="match status" value="1"/>
</dbReference>
<dbReference type="EMBL" id="CP002961">
    <property type="protein sequence ID" value="AFK02436.1"/>
    <property type="molecule type" value="Genomic_DNA"/>
</dbReference>
<evidence type="ECO:0000313" key="2">
    <source>
        <dbReference type="EMBL" id="AFK02436.1"/>
    </source>
</evidence>
<dbReference type="InterPro" id="IPR052715">
    <property type="entry name" value="RAYT_transposase"/>
</dbReference>
<dbReference type="SMART" id="SM01321">
    <property type="entry name" value="Y1_Tnp"/>
    <property type="match status" value="1"/>
</dbReference>
<dbReference type="InterPro" id="IPR002686">
    <property type="entry name" value="Transposase_17"/>
</dbReference>
<protein>
    <recommendedName>
        <fullName evidence="1">Transposase IS200-like domain-containing protein</fullName>
    </recommendedName>
</protein>
<name>A0ABN4AKV1_EMTOG</name>